<dbReference type="Gene3D" id="2.60.40.1120">
    <property type="entry name" value="Carboxypeptidase-like, regulatory domain"/>
    <property type="match status" value="1"/>
</dbReference>
<proteinExistence type="predicted"/>
<name>A0A517VI34_9PLAN</name>
<accession>A0A517VI34</accession>
<evidence type="ECO:0000313" key="2">
    <source>
        <dbReference type="Proteomes" id="UP000316855"/>
    </source>
</evidence>
<dbReference type="EMBL" id="CP036343">
    <property type="protein sequence ID" value="QDT92670.1"/>
    <property type="molecule type" value="Genomic_DNA"/>
</dbReference>
<gene>
    <name evidence="1" type="ORF">Pan161_43380</name>
</gene>
<reference evidence="1 2" key="1">
    <citation type="submission" date="2019-02" db="EMBL/GenBank/DDBJ databases">
        <title>Deep-cultivation of Planctomycetes and their phenomic and genomic characterization uncovers novel biology.</title>
        <authorList>
            <person name="Wiegand S."/>
            <person name="Jogler M."/>
            <person name="Boedeker C."/>
            <person name="Pinto D."/>
            <person name="Vollmers J."/>
            <person name="Rivas-Marin E."/>
            <person name="Kohn T."/>
            <person name="Peeters S.H."/>
            <person name="Heuer A."/>
            <person name="Rast P."/>
            <person name="Oberbeckmann S."/>
            <person name="Bunk B."/>
            <person name="Jeske O."/>
            <person name="Meyerdierks A."/>
            <person name="Storesund J.E."/>
            <person name="Kallscheuer N."/>
            <person name="Luecker S."/>
            <person name="Lage O.M."/>
            <person name="Pohl T."/>
            <person name="Merkel B.J."/>
            <person name="Hornburger P."/>
            <person name="Mueller R.-W."/>
            <person name="Bruemmer F."/>
            <person name="Labrenz M."/>
            <person name="Spormann A.M."/>
            <person name="Op den Camp H."/>
            <person name="Overmann J."/>
            <person name="Amann R."/>
            <person name="Jetten M.S.M."/>
            <person name="Mascher T."/>
            <person name="Medema M.H."/>
            <person name="Devos D.P."/>
            <person name="Kaster A.-K."/>
            <person name="Ovreas L."/>
            <person name="Rohde M."/>
            <person name="Galperin M.Y."/>
            <person name="Jogler C."/>
        </authorList>
    </citation>
    <scope>NUCLEOTIDE SEQUENCE [LARGE SCALE GENOMIC DNA]</scope>
    <source>
        <strain evidence="1 2">Pan161</strain>
    </source>
</reference>
<evidence type="ECO:0000313" key="1">
    <source>
        <dbReference type="EMBL" id="QDT92670.1"/>
    </source>
</evidence>
<dbReference type="Proteomes" id="UP000316855">
    <property type="component" value="Chromosome"/>
</dbReference>
<dbReference type="KEGG" id="gax:Pan161_43380"/>
<keyword evidence="2" id="KW-1185">Reference proteome</keyword>
<sequence>MKSSDRNFLLTSELSSYVHRYCQIRYTPLNCILLMTVLSAITTTGCGSGVSETPRGDISGKVTFQETPVTDGTVNFFSGKTGIAAGAKLDSEGTFSIPDGIEIGTYTITITPPYVEEPPGLSPAESKPKEFKEIPEKYRSGETSSLTAEVKSGANHFEFDMVK</sequence>
<organism evidence="1 2">
    <name type="scientific">Gimesia algae</name>
    <dbReference type="NCBI Taxonomy" id="2527971"/>
    <lineage>
        <taxon>Bacteria</taxon>
        <taxon>Pseudomonadati</taxon>
        <taxon>Planctomycetota</taxon>
        <taxon>Planctomycetia</taxon>
        <taxon>Planctomycetales</taxon>
        <taxon>Planctomycetaceae</taxon>
        <taxon>Gimesia</taxon>
    </lineage>
</organism>
<evidence type="ECO:0008006" key="3">
    <source>
        <dbReference type="Google" id="ProtNLM"/>
    </source>
</evidence>
<protein>
    <recommendedName>
        <fullName evidence="3">Carboxypeptidase regulatory-like domain-containing protein</fullName>
    </recommendedName>
</protein>
<dbReference type="AlphaFoldDB" id="A0A517VI34"/>